<dbReference type="EMBL" id="JACHWB010000004">
    <property type="protein sequence ID" value="MBB3020343.1"/>
    <property type="molecule type" value="Genomic_DNA"/>
</dbReference>
<accession>A0A7W4VNB5</accession>
<sequence>MDYQVELVARAFFEAEHEDFSWDGEAELVREEFREYARNAISLLDEDIGVLLLALQRATAEEHPDRSRMAA</sequence>
<gene>
    <name evidence="1" type="ORF">FHR70_003424</name>
</gene>
<evidence type="ECO:0000313" key="1">
    <source>
        <dbReference type="EMBL" id="MBB3020343.1"/>
    </source>
</evidence>
<reference evidence="1 2" key="1">
    <citation type="submission" date="2020-08" db="EMBL/GenBank/DDBJ databases">
        <title>The Agave Microbiome: Exploring the role of microbial communities in plant adaptations to desert environments.</title>
        <authorList>
            <person name="Partida-Martinez L.P."/>
        </authorList>
    </citation>
    <scope>NUCLEOTIDE SEQUENCE [LARGE SCALE GENOMIC DNA]</scope>
    <source>
        <strain evidence="1 2">AT3.9</strain>
    </source>
</reference>
<protein>
    <submittedName>
        <fullName evidence="1">Uncharacterized protein</fullName>
    </submittedName>
</protein>
<dbReference type="RefSeq" id="WP_183452242.1">
    <property type="nucleotide sequence ID" value="NZ_JACHWB010000004.1"/>
</dbReference>
<dbReference type="Proteomes" id="UP000532010">
    <property type="component" value="Unassembled WGS sequence"/>
</dbReference>
<proteinExistence type="predicted"/>
<dbReference type="AlphaFoldDB" id="A0A7W4VNB5"/>
<organism evidence="1 2">
    <name type="scientific">Microvirga lupini</name>
    <dbReference type="NCBI Taxonomy" id="420324"/>
    <lineage>
        <taxon>Bacteria</taxon>
        <taxon>Pseudomonadati</taxon>
        <taxon>Pseudomonadota</taxon>
        <taxon>Alphaproteobacteria</taxon>
        <taxon>Hyphomicrobiales</taxon>
        <taxon>Methylobacteriaceae</taxon>
        <taxon>Microvirga</taxon>
    </lineage>
</organism>
<name>A0A7W4VNB5_9HYPH</name>
<evidence type="ECO:0000313" key="2">
    <source>
        <dbReference type="Proteomes" id="UP000532010"/>
    </source>
</evidence>
<comment type="caution">
    <text evidence="1">The sequence shown here is derived from an EMBL/GenBank/DDBJ whole genome shotgun (WGS) entry which is preliminary data.</text>
</comment>
<keyword evidence="2" id="KW-1185">Reference proteome</keyword>